<evidence type="ECO:0000256" key="3">
    <source>
        <dbReference type="ARBA" id="ARBA00022692"/>
    </source>
</evidence>
<comment type="caution">
    <text evidence="9">The sequence shown here is derived from an EMBL/GenBank/DDBJ whole genome shotgun (WGS) entry which is preliminary data.</text>
</comment>
<comment type="subcellular location">
    <subcellularLocation>
        <location evidence="1">Cell membrane</location>
        <topology evidence="1">Multi-pass membrane protein</topology>
    </subcellularLocation>
</comment>
<sequence length="735" mass="79083">MPDGTVSQQDVDIDLKQLLGAIWQRRLRILALTATVSALAFVGANLATPSYQSEARLLIEPRAPAFSKTEQAGGDTQPLLDELNIASQVQVLSSADLIKRVASELNLSGLSEFDSSRSLSTRILRALHLKKADTELTPEERVVDKFIEKLQVYQVEKSRVIGIQFNSEDPKLAAAIPNTMMKIYSLMQSDAKIDSNFEATQWLEPEIATLRQKVQEAEKKVADYRAMKDIPQSGDTGSLAAQQLKDISTELARVRSDGASATARAAAVRNALASGGSADTLADIANSALMQKLKETEANLKAQIADLSTTLLNSHPRLKALRSQLGGVQVQIRQETTKILSSIENEAKVAKLREEELVRQLDAAKVDAARTSEQEVGLKALEREANAQRQLLETYLARYREAASRSGKNSSPADARVISNAIEPREPTFPKILPITIIAGLATFILSAVTILLMELFSGRALKPAVPLIPREEDVTVPARAEKAPRMPDPLPMPAVEAPAAKPVDAPPPAAVAEAPPVKEEEVAIAGPEAEVDGDYSIEAVARHITAARIPVAFGLSPTGDDGSTSMVMLARQIAEIGPSVILIDMTSTLLPTRLMAADRYLPGITDLLTGDAAFGETIHSDRLSNAHVVPRGRAELEEAMRGAERLSIIIGALSDAYDVVLVECGQTTVEALARLTRNPSEHIVLSMPVPDEEMLATLIGDCADAGYSELMLMADPRATAPKGWLSRMSKGQAA</sequence>
<dbReference type="Gene3D" id="3.40.50.300">
    <property type="entry name" value="P-loop containing nucleotide triphosphate hydrolases"/>
    <property type="match status" value="1"/>
</dbReference>
<name>A0A7W6JB10_9HYPH</name>
<evidence type="ECO:0000256" key="2">
    <source>
        <dbReference type="ARBA" id="ARBA00022475"/>
    </source>
</evidence>
<keyword evidence="5 7" id="KW-0472">Membrane</keyword>
<dbReference type="EMBL" id="JACIEZ010000015">
    <property type="protein sequence ID" value="MBB4067116.1"/>
    <property type="molecule type" value="Genomic_DNA"/>
</dbReference>
<evidence type="ECO:0000256" key="1">
    <source>
        <dbReference type="ARBA" id="ARBA00004651"/>
    </source>
</evidence>
<evidence type="ECO:0000256" key="6">
    <source>
        <dbReference type="SAM" id="Coils"/>
    </source>
</evidence>
<dbReference type="InterPro" id="IPR027417">
    <property type="entry name" value="P-loop_NTPase"/>
</dbReference>
<organism evidence="9 10">
    <name type="scientific">Gellertiella hungarica</name>
    <dbReference type="NCBI Taxonomy" id="1572859"/>
    <lineage>
        <taxon>Bacteria</taxon>
        <taxon>Pseudomonadati</taxon>
        <taxon>Pseudomonadota</taxon>
        <taxon>Alphaproteobacteria</taxon>
        <taxon>Hyphomicrobiales</taxon>
        <taxon>Rhizobiaceae</taxon>
        <taxon>Gellertiella</taxon>
    </lineage>
</organism>
<dbReference type="GO" id="GO:0004713">
    <property type="term" value="F:protein tyrosine kinase activity"/>
    <property type="evidence" value="ECO:0007669"/>
    <property type="project" value="TreeGrafter"/>
</dbReference>
<evidence type="ECO:0000313" key="10">
    <source>
        <dbReference type="Proteomes" id="UP000528286"/>
    </source>
</evidence>
<keyword evidence="4 7" id="KW-1133">Transmembrane helix</keyword>
<evidence type="ECO:0000259" key="8">
    <source>
        <dbReference type="Pfam" id="PF02706"/>
    </source>
</evidence>
<dbReference type="PANTHER" id="PTHR32309:SF13">
    <property type="entry name" value="FERRIC ENTEROBACTIN TRANSPORT PROTEIN FEPE"/>
    <property type="match status" value="1"/>
</dbReference>
<keyword evidence="2" id="KW-1003">Cell membrane</keyword>
<feature type="domain" description="Polysaccharide chain length determinant N-terminal" evidence="8">
    <location>
        <begin position="12"/>
        <end position="105"/>
    </location>
</feature>
<evidence type="ECO:0000256" key="7">
    <source>
        <dbReference type="SAM" id="Phobius"/>
    </source>
</evidence>
<dbReference type="Proteomes" id="UP000528286">
    <property type="component" value="Unassembled WGS sequence"/>
</dbReference>
<protein>
    <submittedName>
        <fullName evidence="9">Exopolysaccharide transport family protein</fullName>
    </submittedName>
</protein>
<keyword evidence="10" id="KW-1185">Reference proteome</keyword>
<proteinExistence type="predicted"/>
<evidence type="ECO:0000313" key="9">
    <source>
        <dbReference type="EMBL" id="MBB4067116.1"/>
    </source>
</evidence>
<keyword evidence="6" id="KW-0175">Coiled coil</keyword>
<reference evidence="9 10" key="1">
    <citation type="submission" date="2020-08" db="EMBL/GenBank/DDBJ databases">
        <title>Genomic Encyclopedia of Type Strains, Phase IV (KMG-IV): sequencing the most valuable type-strain genomes for metagenomic binning, comparative biology and taxonomic classification.</title>
        <authorList>
            <person name="Goeker M."/>
        </authorList>
    </citation>
    <scope>NUCLEOTIDE SEQUENCE [LARGE SCALE GENOMIC DNA]</scope>
    <source>
        <strain evidence="9 10">DSM 29853</strain>
    </source>
</reference>
<keyword evidence="3 7" id="KW-0812">Transmembrane</keyword>
<dbReference type="InterPro" id="IPR003856">
    <property type="entry name" value="LPS_length_determ_N"/>
</dbReference>
<feature type="transmembrane region" description="Helical" evidence="7">
    <location>
        <begin position="432"/>
        <end position="454"/>
    </location>
</feature>
<feature type="coiled-coil region" evidence="6">
    <location>
        <begin position="340"/>
        <end position="398"/>
    </location>
</feature>
<dbReference type="Pfam" id="PF02706">
    <property type="entry name" value="Wzz"/>
    <property type="match status" value="1"/>
</dbReference>
<gene>
    <name evidence="9" type="ORF">GGR23_004345</name>
</gene>
<dbReference type="PANTHER" id="PTHR32309">
    <property type="entry name" value="TYROSINE-PROTEIN KINASE"/>
    <property type="match status" value="1"/>
</dbReference>
<evidence type="ECO:0000256" key="4">
    <source>
        <dbReference type="ARBA" id="ARBA00022989"/>
    </source>
</evidence>
<dbReference type="AlphaFoldDB" id="A0A7W6JB10"/>
<dbReference type="SUPFAM" id="SSF52540">
    <property type="entry name" value="P-loop containing nucleoside triphosphate hydrolases"/>
    <property type="match status" value="1"/>
</dbReference>
<evidence type="ECO:0000256" key="5">
    <source>
        <dbReference type="ARBA" id="ARBA00023136"/>
    </source>
</evidence>
<accession>A0A7W6JB10</accession>
<dbReference type="RefSeq" id="WP_183368358.1">
    <property type="nucleotide sequence ID" value="NZ_JACIEZ010000015.1"/>
</dbReference>
<dbReference type="InterPro" id="IPR050445">
    <property type="entry name" value="Bact_polysacc_biosynth/exp"/>
</dbReference>
<dbReference type="GO" id="GO:0005886">
    <property type="term" value="C:plasma membrane"/>
    <property type="evidence" value="ECO:0007669"/>
    <property type="project" value="UniProtKB-SubCell"/>
</dbReference>